<dbReference type="PROSITE" id="PS00798">
    <property type="entry name" value="ALDOKETO_REDUCTASE_1"/>
    <property type="match status" value="1"/>
</dbReference>
<organism evidence="6 7">
    <name type="scientific">Paraglomus occultum</name>
    <dbReference type="NCBI Taxonomy" id="144539"/>
    <lineage>
        <taxon>Eukaryota</taxon>
        <taxon>Fungi</taxon>
        <taxon>Fungi incertae sedis</taxon>
        <taxon>Mucoromycota</taxon>
        <taxon>Glomeromycotina</taxon>
        <taxon>Glomeromycetes</taxon>
        <taxon>Paraglomerales</taxon>
        <taxon>Paraglomeraceae</taxon>
        <taxon>Paraglomus</taxon>
    </lineage>
</organism>
<dbReference type="GO" id="GO:0016491">
    <property type="term" value="F:oxidoreductase activity"/>
    <property type="evidence" value="ECO:0007669"/>
    <property type="project" value="UniProtKB-KW"/>
</dbReference>
<protein>
    <submittedName>
        <fullName evidence="6">4515_t:CDS:1</fullName>
    </submittedName>
</protein>
<evidence type="ECO:0000256" key="1">
    <source>
        <dbReference type="ARBA" id="ARBA00007905"/>
    </source>
</evidence>
<dbReference type="PANTHER" id="PTHR43827">
    <property type="entry name" value="2,5-DIKETO-D-GLUCONIC ACID REDUCTASE"/>
    <property type="match status" value="1"/>
</dbReference>
<feature type="compositionally biased region" description="Basic residues" evidence="3">
    <location>
        <begin position="142"/>
        <end position="153"/>
    </location>
</feature>
<gene>
    <name evidence="6" type="ORF">POCULU_LOCUS3706</name>
</gene>
<comment type="caution">
    <text evidence="6">The sequence shown here is derived from an EMBL/GenBank/DDBJ whole genome shotgun (WGS) entry which is preliminary data.</text>
</comment>
<dbReference type="SUPFAM" id="SSF51430">
    <property type="entry name" value="NAD(P)-linked oxidoreductase"/>
    <property type="match status" value="1"/>
</dbReference>
<feature type="domain" description="DUF4211" evidence="5">
    <location>
        <begin position="275"/>
        <end position="391"/>
    </location>
</feature>
<dbReference type="InterPro" id="IPR036812">
    <property type="entry name" value="NAD(P)_OxRdtase_dom_sf"/>
</dbReference>
<dbReference type="PROSITE" id="PS00063">
    <property type="entry name" value="ALDOKETO_REDUCTASE_3"/>
    <property type="match status" value="1"/>
</dbReference>
<evidence type="ECO:0000313" key="7">
    <source>
        <dbReference type="Proteomes" id="UP000789572"/>
    </source>
</evidence>
<reference evidence="6" key="1">
    <citation type="submission" date="2021-06" db="EMBL/GenBank/DDBJ databases">
        <authorList>
            <person name="Kallberg Y."/>
            <person name="Tangrot J."/>
            <person name="Rosling A."/>
        </authorList>
    </citation>
    <scope>NUCLEOTIDE SEQUENCE</scope>
    <source>
        <strain evidence="6">IA702</strain>
    </source>
</reference>
<evidence type="ECO:0000313" key="6">
    <source>
        <dbReference type="EMBL" id="CAG8523638.1"/>
    </source>
</evidence>
<evidence type="ECO:0000259" key="4">
    <source>
        <dbReference type="Pfam" id="PF00248"/>
    </source>
</evidence>
<dbReference type="CDD" id="cd19071">
    <property type="entry name" value="AKR_AKR1-5-like"/>
    <property type="match status" value="1"/>
</dbReference>
<keyword evidence="2" id="KW-0560">Oxidoreductase</keyword>
<feature type="compositionally biased region" description="Acidic residues" evidence="3">
    <location>
        <begin position="39"/>
        <end position="48"/>
    </location>
</feature>
<feature type="compositionally biased region" description="Basic and acidic residues" evidence="3">
    <location>
        <begin position="27"/>
        <end position="38"/>
    </location>
</feature>
<dbReference type="PANTHER" id="PTHR43827:SF13">
    <property type="entry name" value="ALDO_KETO REDUCTASE FAMILY PROTEIN"/>
    <property type="match status" value="1"/>
</dbReference>
<feature type="region of interest" description="Disordered" evidence="3">
    <location>
        <begin position="232"/>
        <end position="252"/>
    </location>
</feature>
<dbReference type="InterPro" id="IPR018170">
    <property type="entry name" value="Aldo/ket_reductase_CS"/>
</dbReference>
<feature type="domain" description="NADP-dependent oxidoreductase" evidence="4">
    <location>
        <begin position="507"/>
        <end position="737"/>
    </location>
</feature>
<proteinExistence type="inferred from homology"/>
<dbReference type="Pfam" id="PF00248">
    <property type="entry name" value="Aldo_ket_red"/>
    <property type="match status" value="1"/>
</dbReference>
<dbReference type="Pfam" id="PF13926">
    <property type="entry name" value="DUF4211"/>
    <property type="match status" value="1"/>
</dbReference>
<dbReference type="InterPro" id="IPR025451">
    <property type="entry name" value="DUF4211"/>
</dbReference>
<dbReference type="EMBL" id="CAJVPJ010000429">
    <property type="protein sequence ID" value="CAG8523638.1"/>
    <property type="molecule type" value="Genomic_DNA"/>
</dbReference>
<dbReference type="FunFam" id="3.20.20.100:FF:000015">
    <property type="entry name" value="Oxidoreductase, aldo/keto reductase family"/>
    <property type="match status" value="1"/>
</dbReference>
<accession>A0A9N9FBB8</accession>
<dbReference type="Gene3D" id="3.20.20.100">
    <property type="entry name" value="NADP-dependent oxidoreductase domain"/>
    <property type="match status" value="1"/>
</dbReference>
<feature type="compositionally biased region" description="Acidic residues" evidence="3">
    <location>
        <begin position="232"/>
        <end position="251"/>
    </location>
</feature>
<feature type="compositionally biased region" description="Basic and acidic residues" evidence="3">
    <location>
        <begin position="84"/>
        <end position="97"/>
    </location>
</feature>
<keyword evidence="7" id="KW-1185">Reference proteome</keyword>
<comment type="similarity">
    <text evidence="1">Belongs to the aldo/keto reductase family.</text>
</comment>
<evidence type="ECO:0000256" key="2">
    <source>
        <dbReference type="ARBA" id="ARBA00023002"/>
    </source>
</evidence>
<dbReference type="Proteomes" id="UP000789572">
    <property type="component" value="Unassembled WGS sequence"/>
</dbReference>
<dbReference type="InterPro" id="IPR020471">
    <property type="entry name" value="AKR"/>
</dbReference>
<dbReference type="PROSITE" id="PS00062">
    <property type="entry name" value="ALDOKETO_REDUCTASE_2"/>
    <property type="match status" value="1"/>
</dbReference>
<feature type="compositionally biased region" description="Acidic residues" evidence="3">
    <location>
        <begin position="70"/>
        <end position="81"/>
    </location>
</feature>
<feature type="compositionally biased region" description="Acidic residues" evidence="3">
    <location>
        <begin position="165"/>
        <end position="192"/>
    </location>
</feature>
<dbReference type="AlphaFoldDB" id="A0A9N9FBB8"/>
<evidence type="ECO:0000256" key="3">
    <source>
        <dbReference type="SAM" id="MobiDB-lite"/>
    </source>
</evidence>
<dbReference type="PRINTS" id="PR00069">
    <property type="entry name" value="ALDKETRDTASE"/>
</dbReference>
<feature type="compositionally biased region" description="Polar residues" evidence="3">
    <location>
        <begin position="107"/>
        <end position="121"/>
    </location>
</feature>
<name>A0A9N9FBB8_9GLOM</name>
<sequence>MKLRSGRARIFQTSIDDYMFSETPPRPSRDKNKNKENEDIYLSEEVVDPQDSPTVKRRLTKHHLVVTTDSENEYNDDEVGNESETVHDQNAELVPHEPRKRKRDGSVTDSLSDDSGYSPTPENLFHFGDSSESEDTCEPTTKHSKRTIVQRIKKNGETPKVLNNDNEDYENGEAAEPDNDEEAINSGFEEEEYDLDDSVILEKRTRSRKTSKYSDNLKQLLARKQGITLEDEENMEGVEEGEAMDKEESDEQNNIVNAEDRDAPLDMNSYKDLDDFVVEEGENVDLSGLDFPAEFTSSGSQSMKYHFQVFIQFLVYLDKFSYEELMADEYFSSSVKAVERKIDGYKNVLVASSAWASYFKKALHRYPIYRAMRIQAYPFCDACKSTRPSTYNEREKEENAVAEYEAVKKFESKEYTNQQLSDLNDEIPGAPYVPIDPILREQFLNPYIPPAKAVHARRANYGEYLIFTEPRMENQLSINSTTRLNDGREIPLLGLGVYLSPPGDVTKNAVLAALAAGYRHIDTASLYRNEADVGEAVLTRPPREEIFVTTKIWNSDQGYEKTLAAADLSLARLKTDYIDLLLLHSPLPGKKKRLESYRALEELVKSGKVKSIGVSNYGIHHLRELFETHPEIKPAVNQIEVHPWCRRQELTDFCEANSIVVEAYSPLAKAQRLDDANLVSLAQKYNKTSAQILVRWGLQHGFVSLPKSTNNERIKSNADVFNFHLDDADMEVLDSLDENFVTGWDPTTCD</sequence>
<dbReference type="InterPro" id="IPR023210">
    <property type="entry name" value="NADP_OxRdtase_dom"/>
</dbReference>
<evidence type="ECO:0000259" key="5">
    <source>
        <dbReference type="Pfam" id="PF13926"/>
    </source>
</evidence>
<feature type="region of interest" description="Disordered" evidence="3">
    <location>
        <begin position="1"/>
        <end position="192"/>
    </location>
</feature>
<dbReference type="OrthoDB" id="416253at2759"/>
<feature type="compositionally biased region" description="Basic residues" evidence="3">
    <location>
        <begin position="55"/>
        <end position="64"/>
    </location>
</feature>